<dbReference type="AlphaFoldDB" id="A0A811TXC2"/>
<dbReference type="Proteomes" id="UP000606786">
    <property type="component" value="Unassembled WGS sequence"/>
</dbReference>
<gene>
    <name evidence="1" type="ORF">CCAP1982_LOCUS368</name>
</gene>
<name>A0A811TXC2_CERCA</name>
<proteinExistence type="predicted"/>
<evidence type="ECO:0000313" key="1">
    <source>
        <dbReference type="EMBL" id="CAD6991442.1"/>
    </source>
</evidence>
<keyword evidence="2" id="KW-1185">Reference proteome</keyword>
<organism evidence="1 2">
    <name type="scientific">Ceratitis capitata</name>
    <name type="common">Mediterranean fruit fly</name>
    <name type="synonym">Tephritis capitata</name>
    <dbReference type="NCBI Taxonomy" id="7213"/>
    <lineage>
        <taxon>Eukaryota</taxon>
        <taxon>Metazoa</taxon>
        <taxon>Ecdysozoa</taxon>
        <taxon>Arthropoda</taxon>
        <taxon>Hexapoda</taxon>
        <taxon>Insecta</taxon>
        <taxon>Pterygota</taxon>
        <taxon>Neoptera</taxon>
        <taxon>Endopterygota</taxon>
        <taxon>Diptera</taxon>
        <taxon>Brachycera</taxon>
        <taxon>Muscomorpha</taxon>
        <taxon>Tephritoidea</taxon>
        <taxon>Tephritidae</taxon>
        <taxon>Ceratitis</taxon>
        <taxon>Ceratitis</taxon>
    </lineage>
</organism>
<evidence type="ECO:0000313" key="2">
    <source>
        <dbReference type="Proteomes" id="UP000606786"/>
    </source>
</evidence>
<comment type="caution">
    <text evidence="1">The sequence shown here is derived from an EMBL/GenBank/DDBJ whole genome shotgun (WGS) entry which is preliminary data.</text>
</comment>
<dbReference type="EMBL" id="CAJHJT010000001">
    <property type="protein sequence ID" value="CAD6991442.1"/>
    <property type="molecule type" value="Genomic_DNA"/>
</dbReference>
<accession>A0A811TXC2</accession>
<sequence length="123" mass="14275">MSMNTSSMVPANYVTGNHLWVLNARGNNVDVNITFSHNQHQHFPRDNCRRVELLDIPLCNAHLHHFHFVSRPSAWLLEQLLNFAQSIHFVCCIYSTEFVHFTLSSPTIRRHFAAPCISCFKLR</sequence>
<reference evidence="1" key="1">
    <citation type="submission" date="2020-11" db="EMBL/GenBank/DDBJ databases">
        <authorList>
            <person name="Whitehead M."/>
        </authorList>
    </citation>
    <scope>NUCLEOTIDE SEQUENCE</scope>
    <source>
        <strain evidence="1">EGII</strain>
    </source>
</reference>
<protein>
    <submittedName>
        <fullName evidence="1">(Mediterranean fruit fly) hypothetical protein</fullName>
    </submittedName>
</protein>